<dbReference type="Proteomes" id="UP000657918">
    <property type="component" value="Chromosome 16"/>
</dbReference>
<proteinExistence type="predicted"/>
<reference evidence="1 2" key="1">
    <citation type="submission" date="2020-10" db="EMBL/GenBank/DDBJ databases">
        <title>Plant Genome Project.</title>
        <authorList>
            <person name="Zhang R.-G."/>
        </authorList>
    </citation>
    <scope>NUCLEOTIDE SEQUENCE [LARGE SCALE GENOMIC DNA]</scope>
    <source>
        <strain evidence="1">FAFU-HL-1</strain>
        <tissue evidence="1">Leaf</tissue>
    </source>
</reference>
<name>A0A835J6N2_9ROSI</name>
<accession>A0A835J6N2</accession>
<protein>
    <submittedName>
        <fullName evidence="1">Uncharacterized protein</fullName>
    </submittedName>
</protein>
<dbReference type="EMBL" id="JADGMS010000016">
    <property type="protein sequence ID" value="KAF9664440.1"/>
    <property type="molecule type" value="Genomic_DNA"/>
</dbReference>
<sequence>MRRKPVEEGEEERLVSCEVVEHLEPVMSRELLFKFPQNSAFDFDHTQSSIWSPLVPRNYSPMDLDLDLDLFTPRRIAFGFGSELDDNNGSISIRRTGPKKLRSSIKKKGKNKEMAITVTPFNLSHGELRLRQHKVKASEFSPTRIKASCVPFATKGWSKLLKSATKHFKKKKRKDPTVHVKLSNYLRDV</sequence>
<gene>
    <name evidence="1" type="ORF">SADUNF_Sadunf16G0019100</name>
</gene>
<keyword evidence="2" id="KW-1185">Reference proteome</keyword>
<dbReference type="AlphaFoldDB" id="A0A835J6N2"/>
<dbReference type="PANTHER" id="PTHR34287">
    <property type="entry name" value="OS06G0551500 PROTEIN-RELATED"/>
    <property type="match status" value="1"/>
</dbReference>
<evidence type="ECO:0000313" key="1">
    <source>
        <dbReference type="EMBL" id="KAF9664440.1"/>
    </source>
</evidence>
<comment type="caution">
    <text evidence="1">The sequence shown here is derived from an EMBL/GenBank/DDBJ whole genome shotgun (WGS) entry which is preliminary data.</text>
</comment>
<dbReference type="OrthoDB" id="1678883at2759"/>
<organism evidence="1 2">
    <name type="scientific">Salix dunnii</name>
    <dbReference type="NCBI Taxonomy" id="1413687"/>
    <lineage>
        <taxon>Eukaryota</taxon>
        <taxon>Viridiplantae</taxon>
        <taxon>Streptophyta</taxon>
        <taxon>Embryophyta</taxon>
        <taxon>Tracheophyta</taxon>
        <taxon>Spermatophyta</taxon>
        <taxon>Magnoliopsida</taxon>
        <taxon>eudicotyledons</taxon>
        <taxon>Gunneridae</taxon>
        <taxon>Pentapetalae</taxon>
        <taxon>rosids</taxon>
        <taxon>fabids</taxon>
        <taxon>Malpighiales</taxon>
        <taxon>Salicaceae</taxon>
        <taxon>Saliceae</taxon>
        <taxon>Salix</taxon>
    </lineage>
</organism>
<dbReference type="PANTHER" id="PTHR34287:SF4">
    <property type="entry name" value="OS04G0504200 PROTEIN"/>
    <property type="match status" value="1"/>
</dbReference>
<evidence type="ECO:0000313" key="2">
    <source>
        <dbReference type="Proteomes" id="UP000657918"/>
    </source>
</evidence>